<organism evidence="1 2">
    <name type="scientific">Micromonospora chokoriensis</name>
    <dbReference type="NCBI Taxonomy" id="356851"/>
    <lineage>
        <taxon>Bacteria</taxon>
        <taxon>Bacillati</taxon>
        <taxon>Actinomycetota</taxon>
        <taxon>Actinomycetes</taxon>
        <taxon>Micromonosporales</taxon>
        <taxon>Micromonosporaceae</taxon>
        <taxon>Micromonospora</taxon>
    </lineage>
</organism>
<accession>A0A1C4YGE7</accession>
<gene>
    <name evidence="1" type="ORF">GA0070612_4717</name>
</gene>
<dbReference type="EMBL" id="LT607409">
    <property type="protein sequence ID" value="SCF19802.1"/>
    <property type="molecule type" value="Genomic_DNA"/>
</dbReference>
<protein>
    <submittedName>
        <fullName evidence="1">Uncharacterized protein</fullName>
    </submittedName>
</protein>
<proteinExistence type="predicted"/>
<sequence length="145" mass="16118">MVQAFVAQPLCAVCGRPGARVELVAPGARPADWQRWSAAHRDAYHAARERHDDQQWWLLFSGIVAGNGFGRPVDPAEAQRLADAFVTPYRYAAVTSAGFYDDAGFCGRCDAPYCRRHWNVSSTGYGRCPQGHGKSLDPHWWPDDL</sequence>
<dbReference type="RefSeq" id="WP_088989877.1">
    <property type="nucleotide sequence ID" value="NZ_LT607409.1"/>
</dbReference>
<evidence type="ECO:0000313" key="2">
    <source>
        <dbReference type="Proteomes" id="UP000198224"/>
    </source>
</evidence>
<dbReference type="AlphaFoldDB" id="A0A1C4YGE7"/>
<dbReference type="Proteomes" id="UP000198224">
    <property type="component" value="Chromosome I"/>
</dbReference>
<keyword evidence="2" id="KW-1185">Reference proteome</keyword>
<evidence type="ECO:0000313" key="1">
    <source>
        <dbReference type="EMBL" id="SCF19802.1"/>
    </source>
</evidence>
<name>A0A1C4YGE7_9ACTN</name>
<reference evidence="2" key="1">
    <citation type="submission" date="2016-06" db="EMBL/GenBank/DDBJ databases">
        <authorList>
            <person name="Varghese N."/>
            <person name="Submissions Spin"/>
        </authorList>
    </citation>
    <scope>NUCLEOTIDE SEQUENCE [LARGE SCALE GENOMIC DNA]</scope>
    <source>
        <strain evidence="2">DSM 45160</strain>
    </source>
</reference>